<evidence type="ECO:0000256" key="4">
    <source>
        <dbReference type="ARBA" id="ARBA00048142"/>
    </source>
</evidence>
<evidence type="ECO:0000313" key="10">
    <source>
        <dbReference type="EMBL" id="GAA4858079.1"/>
    </source>
</evidence>
<dbReference type="RefSeq" id="WP_345294137.1">
    <property type="nucleotide sequence ID" value="NZ_BAABJY010000001.1"/>
</dbReference>
<dbReference type="Gene3D" id="3.20.20.220">
    <property type="match status" value="1"/>
</dbReference>
<dbReference type="InterPro" id="IPR016163">
    <property type="entry name" value="Ald_DH_C"/>
</dbReference>
<dbReference type="Pfam" id="PF01619">
    <property type="entry name" value="Pro_dh"/>
    <property type="match status" value="1"/>
</dbReference>
<keyword evidence="3 5" id="KW-0520">NAD</keyword>
<keyword evidence="5" id="KW-0805">Transcription regulation</keyword>
<dbReference type="Pfam" id="PF14850">
    <property type="entry name" value="Pro_dh-DNA_bdg"/>
    <property type="match status" value="1"/>
</dbReference>
<dbReference type="InterPro" id="IPR005933">
    <property type="entry name" value="PutA_C"/>
</dbReference>
<comment type="catalytic activity">
    <reaction evidence="5">
        <text>L-proline + a quinone = (S)-1-pyrroline-5-carboxylate + a quinol + H(+)</text>
        <dbReference type="Rhea" id="RHEA:23784"/>
        <dbReference type="ChEBI" id="CHEBI:15378"/>
        <dbReference type="ChEBI" id="CHEBI:17388"/>
        <dbReference type="ChEBI" id="CHEBI:24646"/>
        <dbReference type="ChEBI" id="CHEBI:60039"/>
        <dbReference type="ChEBI" id="CHEBI:132124"/>
        <dbReference type="EC" id="1.5.5.2"/>
    </reaction>
</comment>
<sequence length="1070" mass="115132">MTDLLSPELPEQPDPLRAAITAAWAVDEAAHVRGLLTEAQLSPAARSAVQATATDLVRRVRRHAEDQDAIEAFMRQYDLGSQEGVLLMCVAEALLRIPDQDNADRLIRDKLGEADWRRHMGQSDSVLVNASTWGLMLTGHLVDLADDTKRDVHNAFKRLVGRMGEPVIRLAVRQAMRIMGHQFVMGRSIGEALTRARKGTNAAYRYSFDMLGEAALTAKDAARYLEAYRRAIDAIGKATRVPGGQAPDDFAAPSISVKLSALHPRYEHAKRARVLAELSPRVLELARLAKAQGIGFTIDAEEADRLEVSLDVFTQVFADDSLAGWEGCGLAVQAYQKRAPAVIDYVIALSRRHGRRIPVRLVKGAYWDSEIKRAQVEGLDGYPVFTRKPNTDVSYLACARRMLSATDALYPMFATHNAHTIAAIHHMAANAFAGAPGGTKPDYEFQKLHGMGDDLYAEVIPADRLDVPCRVYAPVGSHEDLLPYLVRRLLENGANSSFVNRITDESIAIEELVRDPVEVVAGFESIAHPRIPLPRQLYRAQAVPGSSADRDNSMGINLNNDEQLRALAKQVDAIEADWRAMPLVPGASTSGAQVPVTNPADRRQVVGRWQSSDAGTIERALCNAVEAQPGWDATPVDTRAAMLERAADLLEARMPQYIAMCTREAGKTIPDGVAEVREAVDFLRYYAGEARKLFVPDPLPGPTGETNTLQHAGRGVFACISPWNFPLAIFVGQVAAALAAGNSVLAKPAEQTNLVGFAAVKLLHEAGIPDKVLQFLPGDGATVGAALTSDPRVSGVVFTGSNATALAINRALAARDGAIGVLIAETGGQNALIADSSALPEQLVKDALASAFTSAGQRCSAARVLFVQDDIADHVIDMLTGAMAELKVGDPALLSTDVGPVIDEDALRMLEAHAERMAGEARLIAQAAMDDDTAHGTYFAPRAWELQSLSQLKRENFGPALHVIRWKGEELDAVIDAINSTGYGLTLGIHSRIDDTVERIAARARVGNVYVNRNQIGAVVGVQPFGGQRLSGTGPKAGGPHYLPRFATEKTVTINTTAAGGNASLLTLGE</sequence>
<keyword evidence="5" id="KW-0238">DNA-binding</keyword>
<dbReference type="NCBIfam" id="NF008869">
    <property type="entry name" value="PRK11904.1"/>
    <property type="match status" value="1"/>
</dbReference>
<evidence type="ECO:0000256" key="5">
    <source>
        <dbReference type="PIRNR" id="PIRNR000197"/>
    </source>
</evidence>
<dbReference type="Pfam" id="PF00171">
    <property type="entry name" value="Aldedh"/>
    <property type="match status" value="1"/>
</dbReference>
<dbReference type="InterPro" id="IPR041349">
    <property type="entry name" value="PRODH"/>
</dbReference>
<evidence type="ECO:0000259" key="8">
    <source>
        <dbReference type="Pfam" id="PF14850"/>
    </source>
</evidence>
<dbReference type="InterPro" id="IPR002872">
    <property type="entry name" value="Proline_DH_dom"/>
</dbReference>
<evidence type="ECO:0000259" key="6">
    <source>
        <dbReference type="Pfam" id="PF00171"/>
    </source>
</evidence>
<comment type="function">
    <text evidence="5">Oxidizes proline to glutamate for use as a carbon and nitrogen source.</text>
</comment>
<dbReference type="NCBIfam" id="TIGR01238">
    <property type="entry name" value="D1pyr5carbox3"/>
    <property type="match status" value="1"/>
</dbReference>
<feature type="domain" description="Proline utilization A proline dehydrogenase N-terminal" evidence="9">
    <location>
        <begin position="15"/>
        <end position="61"/>
    </location>
</feature>
<organism evidence="10 11">
    <name type="scientific">Luteimonas vadosa</name>
    <dbReference type="NCBI Taxonomy" id="1165507"/>
    <lineage>
        <taxon>Bacteria</taxon>
        <taxon>Pseudomonadati</taxon>
        <taxon>Pseudomonadota</taxon>
        <taxon>Gammaproteobacteria</taxon>
        <taxon>Lysobacterales</taxon>
        <taxon>Lysobacteraceae</taxon>
        <taxon>Luteimonas</taxon>
    </lineage>
</organism>
<evidence type="ECO:0000313" key="11">
    <source>
        <dbReference type="Proteomes" id="UP001501323"/>
    </source>
</evidence>
<keyword evidence="5" id="KW-0285">Flavoprotein</keyword>
<dbReference type="Gene3D" id="1.20.5.550">
    <property type="entry name" value="Single Helix bin"/>
    <property type="match status" value="1"/>
</dbReference>
<dbReference type="Gene3D" id="3.40.309.10">
    <property type="entry name" value="Aldehyde Dehydrogenase, Chain A, domain 2"/>
    <property type="match status" value="1"/>
</dbReference>
<name>A0ABP9DXG3_9GAMM</name>
<dbReference type="EMBL" id="BAABJY010000001">
    <property type="protein sequence ID" value="GAA4858079.1"/>
    <property type="molecule type" value="Genomic_DNA"/>
</dbReference>
<dbReference type="CDD" id="cd07125">
    <property type="entry name" value="ALDH_PutA-P5CDH"/>
    <property type="match status" value="1"/>
</dbReference>
<dbReference type="InterPro" id="IPR050485">
    <property type="entry name" value="Proline_metab_enzyme"/>
</dbReference>
<dbReference type="InterPro" id="IPR025703">
    <property type="entry name" value="Bifunct_PutA"/>
</dbReference>
<dbReference type="InterPro" id="IPR029041">
    <property type="entry name" value="FAD-linked_oxidoreductase-like"/>
</dbReference>
<dbReference type="PANTHER" id="PTHR42862:SF1">
    <property type="entry name" value="DELTA-1-PYRROLINE-5-CARBOXYLATE DEHYDROGENASE 2, ISOFORM A-RELATED"/>
    <property type="match status" value="1"/>
</dbReference>
<dbReference type="InterPro" id="IPR024089">
    <property type="entry name" value="PRODH_PutA_dom_I/II"/>
</dbReference>
<dbReference type="Pfam" id="PF18327">
    <property type="entry name" value="PRODH"/>
    <property type="match status" value="1"/>
</dbReference>
<accession>A0ABP9DXG3</accession>
<comment type="pathway">
    <text evidence="5">Amino-acid degradation; L-proline degradation into L-glutamate; L-glutamate from L-proline: step 1/2.</text>
</comment>
<dbReference type="PANTHER" id="PTHR42862">
    <property type="entry name" value="DELTA-1-PYRROLINE-5-CARBOXYLATE DEHYDROGENASE 1, ISOFORM A-RELATED"/>
    <property type="match status" value="1"/>
</dbReference>
<comment type="similarity">
    <text evidence="5">In the N-terminal section; belongs to the proline dehydrogenase family.</text>
</comment>
<dbReference type="Proteomes" id="UP001501323">
    <property type="component" value="Unassembled WGS sequence"/>
</dbReference>
<keyword evidence="11" id="KW-1185">Reference proteome</keyword>
<gene>
    <name evidence="10" type="primary">putA</name>
    <name evidence="10" type="ORF">GCM10023332_07340</name>
</gene>
<comment type="catalytic activity">
    <reaction evidence="4 5">
        <text>L-glutamate 5-semialdehyde + NAD(+) + H2O = L-glutamate + NADH + 2 H(+)</text>
        <dbReference type="Rhea" id="RHEA:30235"/>
        <dbReference type="ChEBI" id="CHEBI:15377"/>
        <dbReference type="ChEBI" id="CHEBI:15378"/>
        <dbReference type="ChEBI" id="CHEBI:29985"/>
        <dbReference type="ChEBI" id="CHEBI:57540"/>
        <dbReference type="ChEBI" id="CHEBI:57945"/>
        <dbReference type="ChEBI" id="CHEBI:58066"/>
        <dbReference type="EC" id="1.2.1.88"/>
    </reaction>
</comment>
<feature type="domain" description="Aldehyde dehydrogenase" evidence="6">
    <location>
        <begin position="590"/>
        <end position="1052"/>
    </location>
</feature>
<keyword evidence="5" id="KW-0642">Proline metabolism</keyword>
<feature type="domain" description="Proline dehydrogenase PutA" evidence="8">
    <location>
        <begin position="70"/>
        <end position="183"/>
    </location>
</feature>
<dbReference type="InterPro" id="IPR016162">
    <property type="entry name" value="Ald_DH_N"/>
</dbReference>
<keyword evidence="5" id="KW-0678">Repressor</keyword>
<evidence type="ECO:0000259" key="7">
    <source>
        <dbReference type="Pfam" id="PF01619"/>
    </source>
</evidence>
<evidence type="ECO:0000256" key="2">
    <source>
        <dbReference type="ARBA" id="ARBA00023002"/>
    </source>
</evidence>
<comment type="similarity">
    <text evidence="5">In the C-terminal section; belongs to the aldehyde dehydrogenase family.</text>
</comment>
<dbReference type="InterPro" id="IPR016161">
    <property type="entry name" value="Ald_DH/histidinol_DH"/>
</dbReference>
<dbReference type="PROSITE" id="PS00070">
    <property type="entry name" value="ALDEHYDE_DEHYDR_CYS"/>
    <property type="match status" value="1"/>
</dbReference>
<keyword evidence="5" id="KW-0804">Transcription</keyword>
<evidence type="ECO:0000256" key="1">
    <source>
        <dbReference type="ARBA" id="ARBA00004786"/>
    </source>
</evidence>
<keyword evidence="5" id="KW-0274">FAD</keyword>
<dbReference type="Gene3D" id="3.40.605.10">
    <property type="entry name" value="Aldehyde Dehydrogenase, Chain A, domain 1"/>
    <property type="match status" value="1"/>
</dbReference>
<comment type="caution">
    <text evidence="10">The sequence shown here is derived from an EMBL/GenBank/DDBJ whole genome shotgun (WGS) entry which is preliminary data.</text>
</comment>
<dbReference type="Gene3D" id="1.20.5.460">
    <property type="entry name" value="Single helix bin"/>
    <property type="match status" value="1"/>
</dbReference>
<dbReference type="SUPFAM" id="SSF81935">
    <property type="entry name" value="N-terminal domain of bifunctional PutA protein"/>
    <property type="match status" value="1"/>
</dbReference>
<comment type="pathway">
    <text evidence="1 5">Amino-acid degradation; L-proline degradation into L-glutamate; L-glutamate from L-proline: step 2/2.</text>
</comment>
<protein>
    <recommendedName>
        <fullName evidence="5">Bifunctional protein PutA</fullName>
    </recommendedName>
    <domain>
        <recommendedName>
            <fullName evidence="5">Proline dehydrogenase</fullName>
            <ecNumber evidence="5">1.5.5.2</ecNumber>
        </recommendedName>
        <alternativeName>
            <fullName evidence="5">Proline oxidase</fullName>
        </alternativeName>
    </domain>
    <domain>
        <recommendedName>
            <fullName evidence="5">Delta-1-pyrroline-5-carboxylate dehydrogenase</fullName>
            <shortName evidence="5">P5C dehydrogenase</shortName>
            <ecNumber evidence="5">1.2.1.88</ecNumber>
        </recommendedName>
        <alternativeName>
            <fullName evidence="5">L-glutamate gamma-semialdehyde dehydrogenase</fullName>
        </alternativeName>
    </domain>
</protein>
<evidence type="ECO:0000259" key="9">
    <source>
        <dbReference type="Pfam" id="PF18327"/>
    </source>
</evidence>
<dbReference type="EC" id="1.2.1.88" evidence="5"/>
<comment type="cofactor">
    <cofactor evidence="5">
        <name>FAD</name>
        <dbReference type="ChEBI" id="CHEBI:57692"/>
    </cofactor>
</comment>
<dbReference type="SUPFAM" id="SSF51730">
    <property type="entry name" value="FAD-linked oxidoreductase"/>
    <property type="match status" value="1"/>
</dbReference>
<dbReference type="SUPFAM" id="SSF53720">
    <property type="entry name" value="ALDH-like"/>
    <property type="match status" value="1"/>
</dbReference>
<proteinExistence type="inferred from homology"/>
<dbReference type="EC" id="1.5.5.2" evidence="5"/>
<dbReference type="InterPro" id="IPR016160">
    <property type="entry name" value="Ald_DH_CS_CYS"/>
</dbReference>
<keyword evidence="2 5" id="KW-0560">Oxidoreductase</keyword>
<dbReference type="InterPro" id="IPR015590">
    <property type="entry name" value="Aldehyde_DH_dom"/>
</dbReference>
<evidence type="ECO:0000256" key="3">
    <source>
        <dbReference type="ARBA" id="ARBA00023027"/>
    </source>
</evidence>
<feature type="domain" description="Proline dehydrogenase" evidence="7">
    <location>
        <begin position="193"/>
        <end position="501"/>
    </location>
</feature>
<reference evidence="11" key="1">
    <citation type="journal article" date="2019" name="Int. J. Syst. Evol. Microbiol.">
        <title>The Global Catalogue of Microorganisms (GCM) 10K type strain sequencing project: providing services to taxonomists for standard genome sequencing and annotation.</title>
        <authorList>
            <consortium name="The Broad Institute Genomics Platform"/>
            <consortium name="The Broad Institute Genome Sequencing Center for Infectious Disease"/>
            <person name="Wu L."/>
            <person name="Ma J."/>
        </authorList>
    </citation>
    <scope>NUCLEOTIDE SEQUENCE [LARGE SCALE GENOMIC DNA]</scope>
    <source>
        <strain evidence="11">JCM 18392</strain>
    </source>
</reference>
<dbReference type="InterPro" id="IPR024090">
    <property type="entry name" value="PRODH_PutA_dom_I"/>
</dbReference>
<dbReference type="InterPro" id="IPR024082">
    <property type="entry name" value="PRODH_PutA_dom_II"/>
</dbReference>
<dbReference type="PIRSF" id="PIRSF000197">
    <property type="entry name" value="Bifunct_PutA"/>
    <property type="match status" value="1"/>
</dbReference>